<comment type="caution">
    <text evidence="7">The sequence shown here is derived from an EMBL/GenBank/DDBJ whole genome shotgun (WGS) entry which is preliminary data.</text>
</comment>
<comment type="subcellular location">
    <subcellularLocation>
        <location evidence="1">Secreted</location>
    </subcellularLocation>
</comment>
<gene>
    <name evidence="7" type="ORF">BUY34_06100</name>
</gene>
<reference evidence="7 8" key="1">
    <citation type="journal article" date="2016" name="Front. Microbiol.">
        <title>Comprehensive Phylogenetic Analysis of Bovine Non-aureus Staphylococci Species Based on Whole-Genome Sequencing.</title>
        <authorList>
            <person name="Naushad S."/>
            <person name="Barkema H.W."/>
            <person name="Luby C."/>
            <person name="Condas L.A."/>
            <person name="Nobrega D.B."/>
            <person name="Carson D.A."/>
            <person name="De Buck J."/>
        </authorList>
    </citation>
    <scope>NUCLEOTIDE SEQUENCE [LARGE SCALE GENOMIC DNA]</scope>
    <source>
        <strain evidence="7 8">SNUC 3829</strain>
    </source>
</reference>
<comment type="similarity">
    <text evidence="4">Belongs to the IsaB family.</text>
</comment>
<dbReference type="EMBL" id="PYZR01000053">
    <property type="protein sequence ID" value="PTF66436.1"/>
    <property type="molecule type" value="Genomic_DNA"/>
</dbReference>
<evidence type="ECO:0000256" key="6">
    <source>
        <dbReference type="SAM" id="SignalP"/>
    </source>
</evidence>
<name>A0A2T4LSY1_9STAP</name>
<dbReference type="STRING" id="29382.BZ166_04850"/>
<keyword evidence="2" id="KW-0964">Secreted</keyword>
<evidence type="ECO:0000313" key="7">
    <source>
        <dbReference type="EMBL" id="PTF66436.1"/>
    </source>
</evidence>
<evidence type="ECO:0000313" key="8">
    <source>
        <dbReference type="Proteomes" id="UP000241208"/>
    </source>
</evidence>
<proteinExistence type="inferred from homology"/>
<dbReference type="RefSeq" id="WP_107523461.1">
    <property type="nucleotide sequence ID" value="NZ_JABXWZ010000008.1"/>
</dbReference>
<evidence type="ECO:0000256" key="4">
    <source>
        <dbReference type="ARBA" id="ARBA00093777"/>
    </source>
</evidence>
<evidence type="ECO:0000256" key="1">
    <source>
        <dbReference type="ARBA" id="ARBA00004613"/>
    </source>
</evidence>
<organism evidence="7 8">
    <name type="scientific">Staphylococcus cohnii</name>
    <dbReference type="NCBI Taxonomy" id="29382"/>
    <lineage>
        <taxon>Bacteria</taxon>
        <taxon>Bacillati</taxon>
        <taxon>Bacillota</taxon>
        <taxon>Bacilli</taxon>
        <taxon>Bacillales</taxon>
        <taxon>Staphylococcaceae</taxon>
        <taxon>Staphylococcus</taxon>
        <taxon>Staphylococcus cohnii species complex</taxon>
    </lineage>
</organism>
<dbReference type="AlphaFoldDB" id="A0A2T4LSY1"/>
<sequence length="198" mass="22228">MRKVTRLLSTTAVVSTLVIGSSATYFSTITNDVQAAEQVQKWGSGEGGSSGGESMNNQSVSKLQSQTPWYKYEGYTTYDPTFTLDYNFVRAMKYDNATINGYIVDPKANKDYAYSKTIYDTTIDFNDKDEVIQMSFKTKPKSVTKSEFIKAHESNMDKDDDASELEDETMVPFYTNNGGSYKGFFDEDGYLTKIIIGQ</sequence>
<dbReference type="NCBIfam" id="NF047686">
    <property type="entry name" value="IsaB_fam"/>
    <property type="match status" value="1"/>
</dbReference>
<evidence type="ECO:0000256" key="3">
    <source>
        <dbReference type="ARBA" id="ARBA00022729"/>
    </source>
</evidence>
<evidence type="ECO:0000256" key="2">
    <source>
        <dbReference type="ARBA" id="ARBA00022525"/>
    </source>
</evidence>
<protein>
    <recommendedName>
        <fullName evidence="5">Immunodominant staphylococcal antigen B</fullName>
    </recommendedName>
</protein>
<evidence type="ECO:0000256" key="5">
    <source>
        <dbReference type="ARBA" id="ARBA00093792"/>
    </source>
</evidence>
<keyword evidence="3 6" id="KW-0732">Signal</keyword>
<dbReference type="Proteomes" id="UP000241208">
    <property type="component" value="Unassembled WGS sequence"/>
</dbReference>
<feature type="chain" id="PRO_5038792932" description="Immunodominant staphylococcal antigen B" evidence="6">
    <location>
        <begin position="24"/>
        <end position="198"/>
    </location>
</feature>
<dbReference type="InterPro" id="IPR058086">
    <property type="entry name" value="IsaB"/>
</dbReference>
<accession>A0A2T4LSY1</accession>
<feature type="signal peptide" evidence="6">
    <location>
        <begin position="1"/>
        <end position="23"/>
    </location>
</feature>